<feature type="short sequence motif" description="Gly-cisPro motif, important for rejection of L-amino acids" evidence="2">
    <location>
        <begin position="137"/>
        <end position="138"/>
    </location>
</feature>
<dbReference type="EC" id="3.1.1.-" evidence="2"/>
<dbReference type="PANTHER" id="PTHR10472">
    <property type="entry name" value="D-TYROSYL-TRNA TYR DEACYLASE"/>
    <property type="match status" value="1"/>
</dbReference>
<dbReference type="GO" id="GO:0005737">
    <property type="term" value="C:cytoplasm"/>
    <property type="evidence" value="ECO:0007669"/>
    <property type="project" value="UniProtKB-SubCell"/>
</dbReference>
<keyword evidence="2" id="KW-0963">Cytoplasm</keyword>
<dbReference type="Gene3D" id="3.50.80.10">
    <property type="entry name" value="D-tyrosyl-tRNA(Tyr) deacylase"/>
    <property type="match status" value="1"/>
</dbReference>
<comment type="domain">
    <text evidence="2">A Gly-cisPro motif from one monomer fits into the active site of the other monomer to allow specific chiral rejection of L-amino acids.</text>
</comment>
<keyword evidence="2" id="KW-0820">tRNA-binding</keyword>
<protein>
    <recommendedName>
        <fullName evidence="2">D-aminoacyl-tRNA deacylase</fullName>
        <shortName evidence="2">DTD</shortName>
        <ecNumber evidence="2">3.1.1.96</ecNumber>
    </recommendedName>
    <alternativeName>
        <fullName evidence="2">Gly-tRNA(Ala) deacylase</fullName>
        <ecNumber evidence="2">3.1.1.-</ecNumber>
    </alternativeName>
</protein>
<dbReference type="EC" id="3.1.1.96" evidence="2"/>
<dbReference type="NCBIfam" id="TIGR00256">
    <property type="entry name" value="D-aminoacyl-tRNA deacylase"/>
    <property type="match status" value="1"/>
</dbReference>
<dbReference type="RefSeq" id="WP_011246415.1">
    <property type="nucleotide sequence ID" value="NZ_BOQQ01000005.1"/>
</dbReference>
<dbReference type="OMA" id="VFGADMK"/>
<keyword evidence="2" id="KW-0694">RNA-binding</keyword>
<dbReference type="AlphaFoldDB" id="A0A268P5F9"/>
<accession>A0A268P5F9</accession>
<dbReference type="EMBL" id="NPCC01000001">
    <property type="protein sequence ID" value="PAE90962.1"/>
    <property type="molecule type" value="Genomic_DNA"/>
</dbReference>
<evidence type="ECO:0000313" key="3">
    <source>
        <dbReference type="EMBL" id="PAE90962.1"/>
    </source>
</evidence>
<dbReference type="PANTHER" id="PTHR10472:SF5">
    <property type="entry name" value="D-AMINOACYL-TRNA DEACYLASE 1"/>
    <property type="match status" value="1"/>
</dbReference>
<dbReference type="SMR" id="A0A268P5F9"/>
<comment type="subcellular location">
    <subcellularLocation>
        <location evidence="2">Cytoplasm</location>
    </subcellularLocation>
</comment>
<comment type="caution">
    <text evidence="3">The sequence shown here is derived from an EMBL/GenBank/DDBJ whole genome shotgun (WGS) entry which is preliminary data.</text>
</comment>
<dbReference type="GO" id="GO:0019478">
    <property type="term" value="P:D-amino acid catabolic process"/>
    <property type="evidence" value="ECO:0007669"/>
    <property type="project" value="UniProtKB-UniRule"/>
</dbReference>
<evidence type="ECO:0000256" key="2">
    <source>
        <dbReference type="HAMAP-Rule" id="MF_00518"/>
    </source>
</evidence>
<dbReference type="HAMAP" id="MF_00518">
    <property type="entry name" value="Deacylase_Dtd"/>
    <property type="match status" value="1"/>
</dbReference>
<dbReference type="GO" id="GO:0106026">
    <property type="term" value="F:Gly-tRNA(Ala) deacylase activity"/>
    <property type="evidence" value="ECO:0007669"/>
    <property type="project" value="UniProtKB-UniRule"/>
</dbReference>
<dbReference type="InterPro" id="IPR023509">
    <property type="entry name" value="DTD-like_sf"/>
</dbReference>
<comment type="catalytic activity">
    <reaction evidence="2">
        <text>a D-aminoacyl-tRNA + H2O = a tRNA + a D-alpha-amino acid + H(+)</text>
        <dbReference type="Rhea" id="RHEA:13953"/>
        <dbReference type="Rhea" id="RHEA-COMP:10123"/>
        <dbReference type="Rhea" id="RHEA-COMP:10124"/>
        <dbReference type="ChEBI" id="CHEBI:15377"/>
        <dbReference type="ChEBI" id="CHEBI:15378"/>
        <dbReference type="ChEBI" id="CHEBI:59871"/>
        <dbReference type="ChEBI" id="CHEBI:78442"/>
        <dbReference type="ChEBI" id="CHEBI:79333"/>
        <dbReference type="EC" id="3.1.1.96"/>
    </reaction>
</comment>
<organism evidence="3 4">
    <name type="scientific">Shouchella clausii</name>
    <name type="common">Alkalihalobacillus clausii</name>
    <dbReference type="NCBI Taxonomy" id="79880"/>
    <lineage>
        <taxon>Bacteria</taxon>
        <taxon>Bacillati</taxon>
        <taxon>Bacillota</taxon>
        <taxon>Bacilli</taxon>
        <taxon>Bacillales</taxon>
        <taxon>Bacillaceae</taxon>
        <taxon>Shouchella</taxon>
    </lineage>
</organism>
<gene>
    <name evidence="2" type="primary">dtd</name>
    <name evidence="3" type="ORF">CHH72_00050</name>
</gene>
<dbReference type="SUPFAM" id="SSF69500">
    <property type="entry name" value="DTD-like"/>
    <property type="match status" value="1"/>
</dbReference>
<dbReference type="GO" id="GO:0000049">
    <property type="term" value="F:tRNA binding"/>
    <property type="evidence" value="ECO:0007669"/>
    <property type="project" value="UniProtKB-UniRule"/>
</dbReference>
<comment type="function">
    <text evidence="2">An aminoacyl-tRNA editing enzyme that deacylates mischarged D-aminoacyl-tRNAs. Also deacylates mischarged glycyl-tRNA(Ala), protecting cells against glycine mischarging by AlaRS. Acts via tRNA-based rather than protein-based catalysis; rejects L-amino acids rather than detecting D-amino acids in the active site. By recycling D-aminoacyl-tRNA to D-amino acids and free tRNA molecules, this enzyme counteracts the toxicity associated with the formation of D-aminoacyl-tRNA entities in vivo and helps enforce protein L-homochirality.</text>
</comment>
<proteinExistence type="inferred from homology"/>
<dbReference type="GO" id="GO:0043908">
    <property type="term" value="F:Ser(Gly)-tRNA(Ala) hydrolase activity"/>
    <property type="evidence" value="ECO:0007669"/>
    <property type="project" value="UniProtKB-UniRule"/>
</dbReference>
<dbReference type="FunFam" id="3.50.80.10:FF:000001">
    <property type="entry name" value="D-aminoacyl-tRNA deacylase"/>
    <property type="match status" value="1"/>
</dbReference>
<comment type="catalytic activity">
    <reaction evidence="2">
        <text>glycyl-tRNA(Ala) + H2O = tRNA(Ala) + glycine + H(+)</text>
        <dbReference type="Rhea" id="RHEA:53744"/>
        <dbReference type="Rhea" id="RHEA-COMP:9657"/>
        <dbReference type="Rhea" id="RHEA-COMP:13640"/>
        <dbReference type="ChEBI" id="CHEBI:15377"/>
        <dbReference type="ChEBI" id="CHEBI:15378"/>
        <dbReference type="ChEBI" id="CHEBI:57305"/>
        <dbReference type="ChEBI" id="CHEBI:78442"/>
        <dbReference type="ChEBI" id="CHEBI:78522"/>
    </reaction>
</comment>
<comment type="similarity">
    <text evidence="1 2">Belongs to the DTD family.</text>
</comment>
<keyword evidence="2" id="KW-0378">Hydrolase</keyword>
<reference evidence="3 4" key="1">
    <citation type="submission" date="2017-07" db="EMBL/GenBank/DDBJ databases">
        <title>Isolation and whole genome analysis of endospore-forming bacteria from heroin.</title>
        <authorList>
            <person name="Kalinowski J."/>
            <person name="Ahrens B."/>
            <person name="Al-Dilaimi A."/>
            <person name="Winkler A."/>
            <person name="Wibberg D."/>
            <person name="Schleenbecker U."/>
            <person name="Ruckert C."/>
            <person name="Wolfel R."/>
            <person name="Grass G."/>
        </authorList>
    </citation>
    <scope>NUCLEOTIDE SEQUENCE [LARGE SCALE GENOMIC DNA]</scope>
    <source>
        <strain evidence="3 4">7539</strain>
    </source>
</reference>
<dbReference type="CDD" id="cd00563">
    <property type="entry name" value="Dtyr_deacylase"/>
    <property type="match status" value="1"/>
</dbReference>
<dbReference type="Pfam" id="PF02580">
    <property type="entry name" value="Tyr_Deacylase"/>
    <property type="match status" value="1"/>
</dbReference>
<sequence>MRVLVQRAKRGSVRVDQKTVGDIGPGLVLLVGIHQEDTEADVRFCAEKVAHLRIFEDSSAKMNESVLDQGGSVLSISQFTLYGDCKKGRRPNFMRAAKPEKAKLLYERFNSYLRELGLVVETGEFGAMMEVELINDGPVTILVESE</sequence>
<evidence type="ECO:0000313" key="4">
    <source>
        <dbReference type="Proteomes" id="UP000216207"/>
    </source>
</evidence>
<dbReference type="GO" id="GO:0051500">
    <property type="term" value="F:D-tyrosyl-tRNA(Tyr) deacylase activity"/>
    <property type="evidence" value="ECO:0007669"/>
    <property type="project" value="TreeGrafter"/>
</dbReference>
<name>A0A268P5F9_SHOCL</name>
<comment type="subunit">
    <text evidence="2">Homodimer.</text>
</comment>
<dbReference type="Proteomes" id="UP000216207">
    <property type="component" value="Unassembled WGS sequence"/>
</dbReference>
<evidence type="ECO:0000256" key="1">
    <source>
        <dbReference type="ARBA" id="ARBA00009673"/>
    </source>
</evidence>
<dbReference type="InterPro" id="IPR003732">
    <property type="entry name" value="Daa-tRNA_deacyls_DTD"/>
</dbReference>